<evidence type="ECO:0000313" key="10">
    <source>
        <dbReference type="EMBL" id="REC56832.1"/>
    </source>
</evidence>
<evidence type="ECO:0000256" key="6">
    <source>
        <dbReference type="HAMAP-Rule" id="MF_01877"/>
    </source>
</evidence>
<evidence type="ECO:0000313" key="11">
    <source>
        <dbReference type="Proteomes" id="UP000257131"/>
    </source>
</evidence>
<organism evidence="10 11">
    <name type="scientific">Rhodosalinus sediminis</name>
    <dbReference type="NCBI Taxonomy" id="1940533"/>
    <lineage>
        <taxon>Bacteria</taxon>
        <taxon>Pseudomonadati</taxon>
        <taxon>Pseudomonadota</taxon>
        <taxon>Alphaproteobacteria</taxon>
        <taxon>Rhodobacterales</taxon>
        <taxon>Paracoccaceae</taxon>
        <taxon>Rhodosalinus</taxon>
    </lineage>
</organism>
<dbReference type="InterPro" id="IPR014777">
    <property type="entry name" value="4pyrrole_Mease_sub1"/>
</dbReference>
<evidence type="ECO:0000259" key="9">
    <source>
        <dbReference type="Pfam" id="PF23016"/>
    </source>
</evidence>
<evidence type="ECO:0000256" key="2">
    <source>
        <dbReference type="ARBA" id="ARBA00022552"/>
    </source>
</evidence>
<comment type="catalytic activity">
    <reaction evidence="6">
        <text>cytidine(1402) in 16S rRNA + S-adenosyl-L-methionine = 2'-O-methylcytidine(1402) in 16S rRNA + S-adenosyl-L-homocysteine + H(+)</text>
        <dbReference type="Rhea" id="RHEA:42924"/>
        <dbReference type="Rhea" id="RHEA-COMP:10285"/>
        <dbReference type="Rhea" id="RHEA-COMP:10286"/>
        <dbReference type="ChEBI" id="CHEBI:15378"/>
        <dbReference type="ChEBI" id="CHEBI:57856"/>
        <dbReference type="ChEBI" id="CHEBI:59789"/>
        <dbReference type="ChEBI" id="CHEBI:74495"/>
        <dbReference type="ChEBI" id="CHEBI:82748"/>
        <dbReference type="EC" id="2.1.1.198"/>
    </reaction>
</comment>
<dbReference type="CDD" id="cd11648">
    <property type="entry name" value="RsmI"/>
    <property type="match status" value="1"/>
</dbReference>
<evidence type="ECO:0000259" key="8">
    <source>
        <dbReference type="Pfam" id="PF00590"/>
    </source>
</evidence>
<dbReference type="GO" id="GO:0070677">
    <property type="term" value="F:rRNA (cytosine-2'-O-)-methyltransferase activity"/>
    <property type="evidence" value="ECO:0007669"/>
    <property type="project" value="UniProtKB-UniRule"/>
</dbReference>
<dbReference type="AlphaFoldDB" id="A0A3D9BTR3"/>
<feature type="region of interest" description="Disordered" evidence="7">
    <location>
        <begin position="1"/>
        <end position="36"/>
    </location>
</feature>
<evidence type="ECO:0000256" key="3">
    <source>
        <dbReference type="ARBA" id="ARBA00022603"/>
    </source>
</evidence>
<evidence type="ECO:0000256" key="7">
    <source>
        <dbReference type="SAM" id="MobiDB-lite"/>
    </source>
</evidence>
<name>A0A3D9BTR3_9RHOB</name>
<sequence>MRSPSVAAGRAACRPPAIGRAPEYPRDEAGPVPNSDDATLSPGLYLVSVPIGNARDITLRALDVLRDAEVLAAEDTRSLRRLLQIHGVPLAGRRVLAYHDHNGPAMRPKLLAALAEGRSVAYAAEAGTPLLADPGYALVQAAAADGHAVTAVPGASALLAALAVGGLPTDAVHFAGFLPSAAGPRRRALEGLRGVPGTLALYESPRRLAATLAAAAETLGPDRPAAVCRELTKRFETVRRGTLGELAEAVAAEATPKGEIVLLIGAGDSESISESDVDSLLGQALRGGSLRDAAAEVAAATGLPRRKVYQMALARARQEGADDDGDDRDGDD</sequence>
<comment type="caution">
    <text evidence="10">The sequence shown here is derived from an EMBL/GenBank/DDBJ whole genome shotgun (WGS) entry which is preliminary data.</text>
</comment>
<dbReference type="Gene3D" id="3.30.950.10">
    <property type="entry name" value="Methyltransferase, Cobalt-precorrin-4 Transmethylase, Domain 2"/>
    <property type="match status" value="1"/>
</dbReference>
<comment type="subcellular location">
    <subcellularLocation>
        <location evidence="6">Cytoplasm</location>
    </subcellularLocation>
</comment>
<keyword evidence="5 6" id="KW-0949">S-adenosyl-L-methionine</keyword>
<dbReference type="InterPro" id="IPR014776">
    <property type="entry name" value="4pyrrole_Mease_sub2"/>
</dbReference>
<dbReference type="PIRSF" id="PIRSF005917">
    <property type="entry name" value="MTase_YraL"/>
    <property type="match status" value="1"/>
</dbReference>
<evidence type="ECO:0000256" key="4">
    <source>
        <dbReference type="ARBA" id="ARBA00022679"/>
    </source>
</evidence>
<comment type="function">
    <text evidence="6">Catalyzes the 2'-O-methylation of the ribose of cytidine 1402 (C1402) in 16S rRNA.</text>
</comment>
<dbReference type="EC" id="2.1.1.198" evidence="6"/>
<dbReference type="InterPro" id="IPR008189">
    <property type="entry name" value="rRNA_ssu_MeTfrase_I"/>
</dbReference>
<dbReference type="HAMAP" id="MF_01877">
    <property type="entry name" value="16SrRNA_methyltr_I"/>
    <property type="match status" value="1"/>
</dbReference>
<reference evidence="10 11" key="1">
    <citation type="journal article" date="2017" name="Int. J. Syst. Evol. Microbiol.">
        <title>Rhodosalinus sediminis gen. nov., sp. nov., isolated from marine saltern.</title>
        <authorList>
            <person name="Guo L.Y."/>
            <person name="Ling S.K."/>
            <person name="Li C.M."/>
            <person name="Chen G.J."/>
            <person name="Du Z.J."/>
        </authorList>
    </citation>
    <scope>NUCLEOTIDE SEQUENCE [LARGE SCALE GENOMIC DNA]</scope>
    <source>
        <strain evidence="10 11">WDN1C137</strain>
    </source>
</reference>
<feature type="domain" description="Tetrapyrrole methylase" evidence="8">
    <location>
        <begin position="44"/>
        <end position="247"/>
    </location>
</feature>
<dbReference type="InterPro" id="IPR000878">
    <property type="entry name" value="4pyrrol_Mease"/>
</dbReference>
<dbReference type="Pfam" id="PF00590">
    <property type="entry name" value="TP_methylase"/>
    <property type="match status" value="1"/>
</dbReference>
<feature type="domain" description="RsmI HTH" evidence="9">
    <location>
        <begin position="274"/>
        <end position="315"/>
    </location>
</feature>
<dbReference type="NCBIfam" id="TIGR00096">
    <property type="entry name" value="16S rRNA (cytidine(1402)-2'-O)-methyltransferase"/>
    <property type="match status" value="1"/>
</dbReference>
<dbReference type="PANTHER" id="PTHR46111">
    <property type="entry name" value="RIBOSOMAL RNA SMALL SUBUNIT METHYLTRANSFERASE I"/>
    <property type="match status" value="1"/>
</dbReference>
<dbReference type="Gene3D" id="3.40.1010.10">
    <property type="entry name" value="Cobalt-precorrin-4 Transmethylase, Domain 1"/>
    <property type="match status" value="1"/>
</dbReference>
<keyword evidence="11" id="KW-1185">Reference proteome</keyword>
<dbReference type="InterPro" id="IPR035996">
    <property type="entry name" value="4pyrrol_Methylase_sf"/>
</dbReference>
<keyword evidence="2 6" id="KW-0698">rRNA processing</keyword>
<evidence type="ECO:0000256" key="1">
    <source>
        <dbReference type="ARBA" id="ARBA00022490"/>
    </source>
</evidence>
<keyword evidence="1 6" id="KW-0963">Cytoplasm</keyword>
<dbReference type="Proteomes" id="UP000257131">
    <property type="component" value="Unassembled WGS sequence"/>
</dbReference>
<accession>A0A3D9BTR3</accession>
<dbReference type="PANTHER" id="PTHR46111:SF1">
    <property type="entry name" value="RIBOSOMAL RNA SMALL SUBUNIT METHYLTRANSFERASE I"/>
    <property type="match status" value="1"/>
</dbReference>
<dbReference type="EMBL" id="QOHR01000009">
    <property type="protein sequence ID" value="REC56832.1"/>
    <property type="molecule type" value="Genomic_DNA"/>
</dbReference>
<dbReference type="Pfam" id="PF23016">
    <property type="entry name" value="RsmI_C"/>
    <property type="match status" value="1"/>
</dbReference>
<keyword evidence="3 6" id="KW-0489">Methyltransferase</keyword>
<comment type="similarity">
    <text evidence="6">Belongs to the methyltransferase superfamily. RsmI family.</text>
</comment>
<dbReference type="OrthoDB" id="9809084at2"/>
<proteinExistence type="inferred from homology"/>
<dbReference type="SUPFAM" id="SSF53790">
    <property type="entry name" value="Tetrapyrrole methylase"/>
    <property type="match status" value="1"/>
</dbReference>
<dbReference type="InterPro" id="IPR053910">
    <property type="entry name" value="RsmI_HTH"/>
</dbReference>
<dbReference type="GO" id="GO:0005737">
    <property type="term" value="C:cytoplasm"/>
    <property type="evidence" value="ECO:0007669"/>
    <property type="project" value="UniProtKB-SubCell"/>
</dbReference>
<gene>
    <name evidence="6 10" type="primary">rsmI</name>
    <name evidence="10" type="ORF">DRV84_08530</name>
</gene>
<keyword evidence="4 6" id="KW-0808">Transferase</keyword>
<protein>
    <recommendedName>
        <fullName evidence="6">Ribosomal RNA small subunit methyltransferase I</fullName>
        <ecNumber evidence="6">2.1.1.198</ecNumber>
    </recommendedName>
    <alternativeName>
        <fullName evidence="6">16S rRNA 2'-O-ribose C1402 methyltransferase</fullName>
    </alternativeName>
    <alternativeName>
        <fullName evidence="6">rRNA (cytidine-2'-O-)-methyltransferase RsmI</fullName>
    </alternativeName>
</protein>
<evidence type="ECO:0000256" key="5">
    <source>
        <dbReference type="ARBA" id="ARBA00022691"/>
    </source>
</evidence>